<dbReference type="CDD" id="cd02241">
    <property type="entry name" value="cupin_OxOx"/>
    <property type="match status" value="1"/>
</dbReference>
<comment type="similarity">
    <text evidence="2">Belongs to the germin family.</text>
</comment>
<protein>
    <recommendedName>
        <fullName evidence="7">Cupin type-1 domain-containing protein</fullName>
    </recommendedName>
</protein>
<dbReference type="AlphaFoldDB" id="A0A2S7Y5C1"/>
<dbReference type="SUPFAM" id="SSF51182">
    <property type="entry name" value="RmlC-like cupins"/>
    <property type="match status" value="1"/>
</dbReference>
<proteinExistence type="inferred from homology"/>
<keyword evidence="5" id="KW-0464">Manganese</keyword>
<sequence length="282" mass="29874">MIFNAISIIAAVLAMSHTAVSAPTNQTKPGAEFSKAARLRMADSFAERYSILADDKDFVFDLGQNGFPSIANRQTFPAMVGTGTSIAAARFPGCSISKLHIHPRAAEMLVLSGRLVTETIPELGAAAVGAADGQTVLQQQQQRVIRNELAPNTLTVFDQGALHTQINPECDDATALTVFSAEDGGFGFVADQAFALPDDVIATQLGDAISGADIDRIRAALPAGVAAQIDACVEKCKIEKRHFQGGKSTRLERECGVDGVLVRGLQAEVWMLSARRGTRCGC</sequence>
<evidence type="ECO:0000256" key="1">
    <source>
        <dbReference type="ARBA" id="ARBA00004613"/>
    </source>
</evidence>
<dbReference type="SMART" id="SM00835">
    <property type="entry name" value="Cupin_1"/>
    <property type="match status" value="1"/>
</dbReference>
<evidence type="ECO:0000259" key="7">
    <source>
        <dbReference type="SMART" id="SM00835"/>
    </source>
</evidence>
<dbReference type="Proteomes" id="UP000237441">
    <property type="component" value="Unassembled WGS sequence"/>
</dbReference>
<feature type="chain" id="PRO_5015691509" description="Cupin type-1 domain-containing protein" evidence="6">
    <location>
        <begin position="22"/>
        <end position="282"/>
    </location>
</feature>
<organism evidence="8 9">
    <name type="scientific">Beauveria bassiana</name>
    <name type="common">White muscardine disease fungus</name>
    <name type="synonym">Tritirachium shiotae</name>
    <dbReference type="NCBI Taxonomy" id="176275"/>
    <lineage>
        <taxon>Eukaryota</taxon>
        <taxon>Fungi</taxon>
        <taxon>Dikarya</taxon>
        <taxon>Ascomycota</taxon>
        <taxon>Pezizomycotina</taxon>
        <taxon>Sordariomycetes</taxon>
        <taxon>Hypocreomycetidae</taxon>
        <taxon>Hypocreales</taxon>
        <taxon>Cordycipitaceae</taxon>
        <taxon>Beauveria</taxon>
    </lineage>
</organism>
<dbReference type="GO" id="GO:0005576">
    <property type="term" value="C:extracellular region"/>
    <property type="evidence" value="ECO:0007669"/>
    <property type="project" value="UniProtKB-SubCell"/>
</dbReference>
<dbReference type="InterPro" id="IPR006045">
    <property type="entry name" value="Cupin_1"/>
</dbReference>
<evidence type="ECO:0000256" key="2">
    <source>
        <dbReference type="ARBA" id="ARBA00007456"/>
    </source>
</evidence>
<dbReference type="InterPro" id="IPR001929">
    <property type="entry name" value="Germin"/>
</dbReference>
<evidence type="ECO:0000313" key="9">
    <source>
        <dbReference type="Proteomes" id="UP000237441"/>
    </source>
</evidence>
<gene>
    <name evidence="8" type="ORF">BB8028_0002g14710</name>
</gene>
<name>A0A2S7Y5C1_BEABA</name>
<comment type="subcellular location">
    <subcellularLocation>
        <location evidence="1">Secreted</location>
    </subcellularLocation>
</comment>
<dbReference type="OrthoDB" id="1921208at2759"/>
<reference evidence="8 9" key="1">
    <citation type="submission" date="2016-07" db="EMBL/GenBank/DDBJ databases">
        <title>Comparative genomics of the entomopathogenic fungus Beauveria bassiana.</title>
        <authorList>
            <person name="Valero Jimenez C.A."/>
            <person name="Zwaan B.J."/>
            <person name="Van Kan J.A."/>
            <person name="Takken W."/>
            <person name="Debets A.J."/>
            <person name="Schoustra S.E."/>
            <person name="Koenraadt C.J."/>
        </authorList>
    </citation>
    <scope>NUCLEOTIDE SEQUENCE [LARGE SCALE GENOMIC DNA]</scope>
    <source>
        <strain evidence="8 9">ARSEF 8028</strain>
    </source>
</reference>
<comment type="caution">
    <text evidence="8">The sequence shown here is derived from an EMBL/GenBank/DDBJ whole genome shotgun (WGS) entry which is preliminary data.</text>
</comment>
<dbReference type="Pfam" id="PF00190">
    <property type="entry name" value="Cupin_1"/>
    <property type="match status" value="1"/>
</dbReference>
<evidence type="ECO:0000256" key="5">
    <source>
        <dbReference type="ARBA" id="ARBA00023211"/>
    </source>
</evidence>
<keyword evidence="3" id="KW-0964">Secreted</keyword>
<dbReference type="InterPro" id="IPR014710">
    <property type="entry name" value="RmlC-like_jellyroll"/>
</dbReference>
<evidence type="ECO:0000256" key="6">
    <source>
        <dbReference type="SAM" id="SignalP"/>
    </source>
</evidence>
<evidence type="ECO:0000256" key="4">
    <source>
        <dbReference type="ARBA" id="ARBA00022723"/>
    </source>
</evidence>
<dbReference type="PANTHER" id="PTHR31238">
    <property type="entry name" value="GERMIN-LIKE PROTEIN SUBFAMILY 3 MEMBER 3"/>
    <property type="match status" value="1"/>
</dbReference>
<feature type="signal peptide" evidence="6">
    <location>
        <begin position="1"/>
        <end position="21"/>
    </location>
</feature>
<evidence type="ECO:0000256" key="3">
    <source>
        <dbReference type="ARBA" id="ARBA00022525"/>
    </source>
</evidence>
<feature type="domain" description="Cupin type-1" evidence="7">
    <location>
        <begin position="49"/>
        <end position="215"/>
    </location>
</feature>
<evidence type="ECO:0000313" key="8">
    <source>
        <dbReference type="EMBL" id="PQK11153.1"/>
    </source>
</evidence>
<dbReference type="EMBL" id="JRHA01000002">
    <property type="protein sequence ID" value="PQK11153.1"/>
    <property type="molecule type" value="Genomic_DNA"/>
</dbReference>
<accession>A0A2S7Y5C1</accession>
<dbReference type="Gene3D" id="2.60.120.10">
    <property type="entry name" value="Jelly Rolls"/>
    <property type="match status" value="1"/>
</dbReference>
<keyword evidence="6" id="KW-0732">Signal</keyword>
<dbReference type="InterPro" id="IPR011051">
    <property type="entry name" value="RmlC_Cupin_sf"/>
</dbReference>
<dbReference type="GO" id="GO:0030145">
    <property type="term" value="F:manganese ion binding"/>
    <property type="evidence" value="ECO:0007669"/>
    <property type="project" value="InterPro"/>
</dbReference>
<keyword evidence="4" id="KW-0479">Metal-binding</keyword>